<dbReference type="PANTHER" id="PTHR30448">
    <property type="entry name" value="RNASE ADAPTER PROTEIN RAPZ"/>
    <property type="match status" value="1"/>
</dbReference>
<evidence type="ECO:0000259" key="5">
    <source>
        <dbReference type="Pfam" id="PF22740"/>
    </source>
</evidence>
<dbReference type="GO" id="GO:0005524">
    <property type="term" value="F:ATP binding"/>
    <property type="evidence" value="ECO:0007669"/>
    <property type="project" value="UniProtKB-UniRule"/>
</dbReference>
<keyword evidence="1" id="KW-0547">Nucleotide-binding</keyword>
<feature type="domain" description="RapZ C-terminal" evidence="5">
    <location>
        <begin position="165"/>
        <end position="283"/>
    </location>
</feature>
<evidence type="ECO:0000313" key="6">
    <source>
        <dbReference type="EMBL" id="QGO05049.1"/>
    </source>
</evidence>
<dbReference type="GeneID" id="66741911"/>
<accession>A0A9Q5VLQ4</accession>
<dbReference type="Gene3D" id="3.40.50.300">
    <property type="entry name" value="P-loop containing nucleotide triphosphate hydrolases"/>
    <property type="match status" value="1"/>
</dbReference>
<dbReference type="InterPro" id="IPR053930">
    <property type="entry name" value="RapZ-like_N"/>
</dbReference>
<keyword evidence="2" id="KW-0067">ATP-binding</keyword>
<dbReference type="PIRSF" id="PIRSF005052">
    <property type="entry name" value="P-loopkin"/>
    <property type="match status" value="1"/>
</dbReference>
<dbReference type="InterPro" id="IPR027417">
    <property type="entry name" value="P-loop_NTPase"/>
</dbReference>
<evidence type="ECO:0000313" key="7">
    <source>
        <dbReference type="Proteomes" id="UP000422232"/>
    </source>
</evidence>
<dbReference type="SUPFAM" id="SSF52540">
    <property type="entry name" value="P-loop containing nucleoside triphosphate hydrolases"/>
    <property type="match status" value="1"/>
</dbReference>
<dbReference type="NCBIfam" id="NF003828">
    <property type="entry name" value="PRK05416.1"/>
    <property type="match status" value="1"/>
</dbReference>
<sequence length="284" mass="32617">MKLIIVSGRSGAGKTVCSHILEDLGFRCIDNLPITMLEQLATNMKTTQNTPTAVSIDVRNQLDQLKHFEDILNKIRQNAIDVEVIYLDAHDESLLRRFSETRRRHPLSTNTGLSLADALQQETILLEPLSRCADLTVDTSEFNLHQLRDFMRQRLGQSSNNSTLSVLIQSFGFKYGAPKDSDFIFDVRCLSNPYWMPHLRDYTGKDPIIIDYLDQQDDVQHMLGDLKRFINTWLEPFSLNNRSYLTISIGCTGGMHRSVYLVEKLVSQINSTYCNLQHRHRELL</sequence>
<proteinExistence type="inferred from homology"/>
<dbReference type="PANTHER" id="PTHR30448:SF0">
    <property type="entry name" value="RNASE ADAPTER PROTEIN RAPZ"/>
    <property type="match status" value="1"/>
</dbReference>
<feature type="domain" description="RapZ-like N-terminal" evidence="4">
    <location>
        <begin position="1"/>
        <end position="156"/>
    </location>
</feature>
<evidence type="ECO:0000256" key="3">
    <source>
        <dbReference type="ARBA" id="ARBA00023134"/>
    </source>
</evidence>
<organism evidence="6 7">
    <name type="scientific">Piscirickettsia salmonis</name>
    <dbReference type="NCBI Taxonomy" id="1238"/>
    <lineage>
        <taxon>Bacteria</taxon>
        <taxon>Pseudomonadati</taxon>
        <taxon>Pseudomonadota</taxon>
        <taxon>Gammaproteobacteria</taxon>
        <taxon>Thiotrichales</taxon>
        <taxon>Piscirickettsiaceae</taxon>
        <taxon>Piscirickettsia</taxon>
    </lineage>
</organism>
<dbReference type="Pfam" id="PF03668">
    <property type="entry name" value="RapZ-like_N"/>
    <property type="match status" value="1"/>
</dbReference>
<protein>
    <submittedName>
        <fullName evidence="6">GlmZ(SRNA)-inactivating NTPase</fullName>
    </submittedName>
</protein>
<dbReference type="EMBL" id="CP038908">
    <property type="protein sequence ID" value="QGO05049.1"/>
    <property type="molecule type" value="Genomic_DNA"/>
</dbReference>
<gene>
    <name evidence="6" type="ORF">Psal009_00929</name>
</gene>
<dbReference type="InterPro" id="IPR005337">
    <property type="entry name" value="RapZ-like"/>
</dbReference>
<evidence type="ECO:0000256" key="2">
    <source>
        <dbReference type="ARBA" id="ARBA00022840"/>
    </source>
</evidence>
<keyword evidence="3" id="KW-0342">GTP-binding</keyword>
<evidence type="ECO:0000259" key="4">
    <source>
        <dbReference type="Pfam" id="PF03668"/>
    </source>
</evidence>
<reference evidence="6 7" key="1">
    <citation type="submission" date="2019-04" db="EMBL/GenBank/DDBJ databases">
        <title>Complete genome sequencing of Piscirickettsia salmonis strain Psal-009.</title>
        <authorList>
            <person name="Schober I."/>
            <person name="Bunk B."/>
            <person name="Sproer C."/>
            <person name="Carril G.P."/>
            <person name="Riedel T."/>
            <person name="Flores-Herrera P.A."/>
            <person name="Nourdin-Galindo G."/>
            <person name="Marshall S.H."/>
            <person name="Overmann J."/>
        </authorList>
    </citation>
    <scope>NUCLEOTIDE SEQUENCE [LARGE SCALE GENOMIC DNA]</scope>
    <source>
        <strain evidence="6 7">Psal-009</strain>
    </source>
</reference>
<dbReference type="HAMAP" id="MF_00636">
    <property type="entry name" value="RapZ_like"/>
    <property type="match status" value="1"/>
</dbReference>
<name>A0A9Q5VLQ4_PISSA</name>
<evidence type="ECO:0000256" key="1">
    <source>
        <dbReference type="ARBA" id="ARBA00022741"/>
    </source>
</evidence>
<dbReference type="GO" id="GO:0005525">
    <property type="term" value="F:GTP binding"/>
    <property type="evidence" value="ECO:0007669"/>
    <property type="project" value="UniProtKB-UniRule"/>
</dbReference>
<dbReference type="Proteomes" id="UP000422232">
    <property type="component" value="Chromosome"/>
</dbReference>
<dbReference type="Pfam" id="PF22740">
    <property type="entry name" value="PapZ_C"/>
    <property type="match status" value="1"/>
</dbReference>
<dbReference type="AlphaFoldDB" id="A0A9Q5VLQ4"/>
<keyword evidence="7" id="KW-1185">Reference proteome</keyword>
<dbReference type="InterPro" id="IPR053931">
    <property type="entry name" value="RapZ_C"/>
</dbReference>
<dbReference type="RefSeq" id="WP_016209512.1">
    <property type="nucleotide sequence ID" value="NZ_CP012413.1"/>
</dbReference>